<evidence type="ECO:0000313" key="2">
    <source>
        <dbReference type="Proteomes" id="UP001472677"/>
    </source>
</evidence>
<name>A0ABR2FLY0_9ROSI</name>
<dbReference type="Pfam" id="PF17181">
    <property type="entry name" value="EPF"/>
    <property type="match status" value="1"/>
</dbReference>
<comment type="caution">
    <text evidence="1">The sequence shown here is derived from an EMBL/GenBank/DDBJ whole genome shotgun (WGS) entry which is preliminary data.</text>
</comment>
<gene>
    <name evidence="1" type="ORF">V6N12_071908</name>
</gene>
<dbReference type="Proteomes" id="UP001472677">
    <property type="component" value="Unassembled WGS sequence"/>
</dbReference>
<dbReference type="EMBL" id="JBBPBM010000006">
    <property type="protein sequence ID" value="KAK8581694.1"/>
    <property type="molecule type" value="Genomic_DNA"/>
</dbReference>
<organism evidence="1 2">
    <name type="scientific">Hibiscus sabdariffa</name>
    <name type="common">roselle</name>
    <dbReference type="NCBI Taxonomy" id="183260"/>
    <lineage>
        <taxon>Eukaryota</taxon>
        <taxon>Viridiplantae</taxon>
        <taxon>Streptophyta</taxon>
        <taxon>Embryophyta</taxon>
        <taxon>Tracheophyta</taxon>
        <taxon>Spermatophyta</taxon>
        <taxon>Magnoliopsida</taxon>
        <taxon>eudicotyledons</taxon>
        <taxon>Gunneridae</taxon>
        <taxon>Pentapetalae</taxon>
        <taxon>rosids</taxon>
        <taxon>malvids</taxon>
        <taxon>Malvales</taxon>
        <taxon>Malvaceae</taxon>
        <taxon>Malvoideae</taxon>
        <taxon>Hibiscus</taxon>
    </lineage>
</organism>
<sequence>MRDASVSTHHLLFAIKYYNAFLEKQTRPDGFIQTPPTGAKGHAHLLPHVFPFQISTVGSVSVPGNNDNRSKQEKMVLGSWPPKCANKCFSCRPCMAALVASPNHRNTRSSSYQGTMAMIYNRLSSVKKACKNSDG</sequence>
<evidence type="ECO:0000313" key="1">
    <source>
        <dbReference type="EMBL" id="KAK8581694.1"/>
    </source>
</evidence>
<protein>
    <submittedName>
        <fullName evidence="1">Uncharacterized protein</fullName>
    </submittedName>
</protein>
<proteinExistence type="predicted"/>
<keyword evidence="2" id="KW-1185">Reference proteome</keyword>
<reference evidence="1 2" key="1">
    <citation type="journal article" date="2024" name="G3 (Bethesda)">
        <title>Genome assembly of Hibiscus sabdariffa L. provides insights into metabolisms of medicinal natural products.</title>
        <authorList>
            <person name="Kim T."/>
        </authorList>
    </citation>
    <scope>NUCLEOTIDE SEQUENCE [LARGE SCALE GENOMIC DNA]</scope>
    <source>
        <strain evidence="1">TK-2024</strain>
        <tissue evidence="1">Old leaves</tissue>
    </source>
</reference>
<accession>A0ABR2FLY0</accession>